<dbReference type="PANTHER" id="PTHR12066">
    <property type="entry name" value="TELOMERASE REVERSE TRANSCRIPTASE"/>
    <property type="match status" value="1"/>
</dbReference>
<dbReference type="EC" id="2.7.7.49" evidence="2 13"/>
<evidence type="ECO:0000256" key="11">
    <source>
        <dbReference type="ARBA" id="ARBA00023242"/>
    </source>
</evidence>
<comment type="function">
    <text evidence="13">Telomerase is a ribonucleoprotein enzyme essential for the replication of chromosome termini in most eukaryotes. It elongates telomeres. It is a reverse transcriptase that adds simple sequence repeats to chromosome ends by copying a template sequence within the RNA component of the enzyme.</text>
</comment>
<evidence type="ECO:0000313" key="18">
    <source>
        <dbReference type="RefSeq" id="XP_048319994.2"/>
    </source>
</evidence>
<dbReference type="InterPro" id="IPR049139">
    <property type="entry name" value="TERT_C"/>
</dbReference>
<evidence type="ECO:0000256" key="12">
    <source>
        <dbReference type="ARBA" id="ARBA00048173"/>
    </source>
</evidence>
<feature type="region of interest" description="Disordered" evidence="14">
    <location>
        <begin position="196"/>
        <end position="230"/>
    </location>
</feature>
<evidence type="ECO:0000259" key="15">
    <source>
        <dbReference type="PROSITE" id="PS50878"/>
    </source>
</evidence>
<dbReference type="Proteomes" id="UP001652623">
    <property type="component" value="Chromosome 6"/>
</dbReference>
<dbReference type="AlphaFoldDB" id="A0A6P4BE79"/>
<dbReference type="PROSITE" id="PS50878">
    <property type="entry name" value="RT_POL"/>
    <property type="match status" value="1"/>
</dbReference>
<comment type="similarity">
    <text evidence="1 13">Belongs to the reverse transcriptase family. Telomerase subfamily.</text>
</comment>
<dbReference type="RefSeq" id="XP_048319994.2">
    <property type="nucleotide sequence ID" value="XM_048464037.2"/>
</dbReference>
<dbReference type="PANTHER" id="PTHR12066:SF0">
    <property type="entry name" value="TELOMERASE REVERSE TRANSCRIPTASE"/>
    <property type="match status" value="1"/>
</dbReference>
<dbReference type="Gene3D" id="1.10.357.90">
    <property type="match status" value="1"/>
</dbReference>
<protein>
    <recommendedName>
        <fullName evidence="3 13">Telomerase reverse transcriptase</fullName>
        <ecNumber evidence="2 13">2.7.7.49</ecNumber>
    </recommendedName>
    <alternativeName>
        <fullName evidence="13">Telomerase catalytic subunit</fullName>
    </alternativeName>
</protein>
<dbReference type="FunCoup" id="A0A6P4BE79">
    <property type="interactions" value="183"/>
</dbReference>
<keyword evidence="16" id="KW-1185">Reference proteome</keyword>
<keyword evidence="6 13" id="KW-0548">Nucleotidyltransferase</keyword>
<dbReference type="GO" id="GO:0070034">
    <property type="term" value="F:telomerase RNA binding"/>
    <property type="evidence" value="ECO:0007669"/>
    <property type="project" value="TreeGrafter"/>
</dbReference>
<dbReference type="Gene3D" id="3.30.70.2630">
    <property type="match status" value="1"/>
</dbReference>
<evidence type="ECO:0000256" key="6">
    <source>
        <dbReference type="ARBA" id="ARBA00022695"/>
    </source>
</evidence>
<dbReference type="Pfam" id="PF12009">
    <property type="entry name" value="Telomerase_RBD"/>
    <property type="match status" value="1"/>
</dbReference>
<dbReference type="GO" id="GO:0000333">
    <property type="term" value="C:telomerase catalytic core complex"/>
    <property type="evidence" value="ECO:0007669"/>
    <property type="project" value="TreeGrafter"/>
</dbReference>
<evidence type="ECO:0000313" key="17">
    <source>
        <dbReference type="RefSeq" id="XP_015897329.3"/>
    </source>
</evidence>
<evidence type="ECO:0000256" key="3">
    <source>
        <dbReference type="ARBA" id="ARBA00016182"/>
    </source>
</evidence>
<dbReference type="GO" id="GO:0007004">
    <property type="term" value="P:telomere maintenance via telomerase"/>
    <property type="evidence" value="ECO:0007669"/>
    <property type="project" value="TreeGrafter"/>
</dbReference>
<evidence type="ECO:0000313" key="16">
    <source>
        <dbReference type="Proteomes" id="UP001652623"/>
    </source>
</evidence>
<evidence type="ECO:0000256" key="14">
    <source>
        <dbReference type="SAM" id="MobiDB-lite"/>
    </source>
</evidence>
<keyword evidence="7 13" id="KW-0479">Metal-binding</keyword>
<keyword evidence="9 13" id="KW-0779">Telomere</keyword>
<dbReference type="PRINTS" id="PR01365">
    <property type="entry name" value="TELOMERASERT"/>
</dbReference>
<dbReference type="GO" id="GO:0000781">
    <property type="term" value="C:chromosome, telomeric region"/>
    <property type="evidence" value="ECO:0007669"/>
    <property type="project" value="UniProtKB-SubCell"/>
</dbReference>
<dbReference type="InterPro" id="IPR003545">
    <property type="entry name" value="Telomerase_RT"/>
</dbReference>
<reference evidence="17 18" key="1">
    <citation type="submission" date="2025-05" db="UniProtKB">
        <authorList>
            <consortium name="RefSeq"/>
        </authorList>
    </citation>
    <scope>IDENTIFICATION</scope>
    <source>
        <tissue evidence="17 18">Seedling</tissue>
    </source>
</reference>
<dbReference type="GO" id="GO:0046872">
    <property type="term" value="F:metal ion binding"/>
    <property type="evidence" value="ECO:0007669"/>
    <property type="project" value="UniProtKB-KW"/>
</dbReference>
<gene>
    <name evidence="17 18" type="primary">LOC107430969</name>
</gene>
<evidence type="ECO:0000256" key="9">
    <source>
        <dbReference type="ARBA" id="ARBA00022895"/>
    </source>
</evidence>
<dbReference type="InterPro" id="IPR021891">
    <property type="entry name" value="Telomerase_RBD"/>
</dbReference>
<dbReference type="InterPro" id="IPR000477">
    <property type="entry name" value="RT_dom"/>
</dbReference>
<keyword evidence="4 13" id="KW-0158">Chromosome</keyword>
<keyword evidence="10 13" id="KW-0695">RNA-directed DNA polymerase</keyword>
<keyword evidence="5 13" id="KW-0808">Transferase</keyword>
<keyword evidence="11 13" id="KW-0539">Nucleus</keyword>
<proteinExistence type="inferred from homology"/>
<dbReference type="CDD" id="cd01648">
    <property type="entry name" value="TERT"/>
    <property type="match status" value="1"/>
</dbReference>
<name>A0A6P4BE79_ZIZJJ</name>
<evidence type="ECO:0000256" key="7">
    <source>
        <dbReference type="ARBA" id="ARBA00022723"/>
    </source>
</evidence>
<evidence type="ECO:0000256" key="2">
    <source>
        <dbReference type="ARBA" id="ARBA00012493"/>
    </source>
</evidence>
<comment type="subcellular location">
    <subcellularLocation>
        <location evidence="13">Nucleus</location>
    </subcellularLocation>
    <subcellularLocation>
        <location evidence="13">Chromosome</location>
        <location evidence="13">Telomere</location>
    </subcellularLocation>
</comment>
<evidence type="ECO:0000256" key="4">
    <source>
        <dbReference type="ARBA" id="ARBA00022454"/>
    </source>
</evidence>
<comment type="catalytic activity">
    <reaction evidence="12 13">
        <text>DNA(n) + a 2'-deoxyribonucleoside 5'-triphosphate = DNA(n+1) + diphosphate</text>
        <dbReference type="Rhea" id="RHEA:22508"/>
        <dbReference type="Rhea" id="RHEA-COMP:17339"/>
        <dbReference type="Rhea" id="RHEA-COMP:17340"/>
        <dbReference type="ChEBI" id="CHEBI:33019"/>
        <dbReference type="ChEBI" id="CHEBI:61560"/>
        <dbReference type="ChEBI" id="CHEBI:173112"/>
        <dbReference type="EC" id="2.7.7.49"/>
    </reaction>
</comment>
<organism evidence="16 17">
    <name type="scientific">Ziziphus jujuba</name>
    <name type="common">Chinese jujube</name>
    <name type="synonym">Ziziphus sativa</name>
    <dbReference type="NCBI Taxonomy" id="326968"/>
    <lineage>
        <taxon>Eukaryota</taxon>
        <taxon>Viridiplantae</taxon>
        <taxon>Streptophyta</taxon>
        <taxon>Embryophyta</taxon>
        <taxon>Tracheophyta</taxon>
        <taxon>Spermatophyta</taxon>
        <taxon>Magnoliopsida</taxon>
        <taxon>eudicotyledons</taxon>
        <taxon>Gunneridae</taxon>
        <taxon>Pentapetalae</taxon>
        <taxon>rosids</taxon>
        <taxon>fabids</taxon>
        <taxon>Rosales</taxon>
        <taxon>Rhamnaceae</taxon>
        <taxon>Paliureae</taxon>
        <taxon>Ziziphus</taxon>
    </lineage>
</organism>
<dbReference type="Pfam" id="PF21399">
    <property type="entry name" value="TERT_C"/>
    <property type="match status" value="1"/>
</dbReference>
<evidence type="ECO:0000256" key="13">
    <source>
        <dbReference type="RuleBase" id="RU365061"/>
    </source>
</evidence>
<evidence type="ECO:0000256" key="10">
    <source>
        <dbReference type="ARBA" id="ARBA00022918"/>
    </source>
</evidence>
<accession>A0A6P4BE79</accession>
<evidence type="ECO:0000256" key="1">
    <source>
        <dbReference type="ARBA" id="ARBA00008001"/>
    </source>
</evidence>
<dbReference type="GO" id="GO:0042162">
    <property type="term" value="F:telomeric DNA binding"/>
    <property type="evidence" value="ECO:0007669"/>
    <property type="project" value="TreeGrafter"/>
</dbReference>
<feature type="domain" description="Reverse transcriptase" evidence="15">
    <location>
        <begin position="700"/>
        <end position="1077"/>
    </location>
</feature>
<dbReference type="InParanoid" id="A0A6P4BE79"/>
<keyword evidence="8 13" id="KW-0460">Magnesium</keyword>
<dbReference type="GeneID" id="107430969"/>
<dbReference type="GO" id="GO:0003720">
    <property type="term" value="F:telomerase activity"/>
    <property type="evidence" value="ECO:0007669"/>
    <property type="project" value="InterPro"/>
</dbReference>
<dbReference type="SMART" id="SM00975">
    <property type="entry name" value="Telomerase_RBD"/>
    <property type="match status" value="1"/>
</dbReference>
<dbReference type="KEGG" id="zju:107430969"/>
<sequence length="1271" mass="145844">MPDKRRTPVILRRIFRDRARTLANTIISLLTLPSPSAVTDCSHCEGRRCLFCGGAEEAINFLLRRSDPSGYRKLLNRCFVVISETAPPNPHFQPYNNWSQHQIVATTIELIKCEKPVSTNVISSGYNRLNQSSQIVELLTSSAWCLLLERVGDEIMVYLLKHASIFLPLPRKKHRQVTGPPIDKLCFDMLKRRTESKNQHSQLIPCGSQKKRKRDDNGNPDLVTEQLSSSLTDGETLSSITCVGCCEGRSCLTSCSRLHGDKNCEMSLSEADMQKHKNGIVNTVGNLDKKLKQCSNQTTEKLGKRSRPFSWHRRRKCRQLNFQEITDQVPCTRILTHKDSFPERSEWKANQNDSHEKNTPQCCCLVMQIPRKVNKGAAIDRNSLFYNLEFSSSAFPREHVLNSLKPNSSGSKFLIGSIFGLPDVNISPQSKPWSHNSSVSPCGSACLYQSLHKLLKILIRRVRNCCHLRLLDKHCAVPSVDQHAIESSSCLFKGSEFEYKFPKKSEDCFTKCCEESLQPTDAQAEALKSYCSKSQVVSFIWAVCRSIVPSDLLGTPSNSRVLRRNISKFIQLRRFETFSLKQCMHKLKTSRFPILSSKGSLWCLNNQVLEHMEVQSLDTHSRSSRLNDTTHIMKQKLLEGWIYWFFSYLVKPLLQSNFYITDSQDGKQDVYYYKKSVWNKVIDRTITCLKDESYCYLDNAAARNIMSNRSFGFSKLRLFPKENGVRLIANLKVPSKIPKKDFYFKDQSGGKQRGAQLSSKMVEFDYFKSVNSVLRDTHAVLKGIQVEEHGKLGSSVFDYNDVYRKLCPFLIGLRNGSSTMPGVFIVVSDVLKAFDTIDQDKLLSVMKDVISKDEYILKQSYQVLSTKKSFWIRENLVLMDHNISSKFTYSVPFQSSHSILVDQECNKSLKKEALFSTLKEHVKRNVLQLDSKFYLQILGISQGSVLSSLLCSFYYGHLEKNLIFPFLPKTIEPGLQDLSRNNNQDTFVVQNRKEIITSSSCMLLRFIDDYLFISTSKRMAENFYLRLQRGFQAYNCFMNEDKFSTNFNIGWLPTMPSKRVYAGADGISFLQWSGLLINCRSLEVQADYTRYLNNHLKSTLTVSWQDRPGCKLKAKLCHYLRPKCHPIFFDSNINSEGVVRLNIYQSFLLCAMKFHCYFCELSYMCKIHTSSYLNFIENSLSYMEMLIKKRMRSVPLGSNIQPILHLEDGEVEWLGLHAYIQVLKKKQSRHKELLPLLKSKLLAHEISGCVSSQLKYAVDRSHSSAIWKIKY</sequence>
<dbReference type="RefSeq" id="XP_015897329.3">
    <property type="nucleotide sequence ID" value="XM_016041843.4"/>
</dbReference>
<evidence type="ECO:0000256" key="8">
    <source>
        <dbReference type="ARBA" id="ARBA00022842"/>
    </source>
</evidence>
<evidence type="ECO:0000256" key="5">
    <source>
        <dbReference type="ARBA" id="ARBA00022679"/>
    </source>
</evidence>
<dbReference type="Gene3D" id="1.10.132.70">
    <property type="match status" value="1"/>
</dbReference>